<sequence length="665" mass="70540">MGETPAVTPGTGPLAPGFNGIDPVLMRGFIADLERAGQVIAEHTEKIRRELAAVNLPAASLTPVREIGGWAEEQLPGLRRRVETISAEPAALLGGGLTGYRESASLTPAQARRQGKDLGERIADLDLDEFSLAGPYASDRMAALVEELRTHRHDADFTAAFFAALGPGGTRELAGRLRRLADDEEAVRAAGTAFATAVAAGTKVPGFAAVVKAVEKLDALDDVADLLSHGRYPAAWLAGIAAPALAADSRVAGPTLGGILKALGNNPAAARLAISSATDLSPVPASVRSPFGALPGSPQLWKARPELAAFLTTLNERANGSPDTASGFGRLLAAASGAYDEPQDKHREEAAFFAYTVMTMADDLELGDATRPHLAEIAGSYATEITLGADIGDTDMTEDSALRVTPGYFEPMTVPGLRGAFRLSPEDTFRFMTTFAGTAENRLPFDAGMSRLVERLLPQASRYARSTENVKVLDDLFAALGNVRGFELAAAARVLKPEDERVKDADDARSLTIGTTLGLMGLVPPFSLAARTWGMLSIGWSTADTYKPDPREQVAELRELDGAETLGRQYVIAELLAEQGFTPKVPPSDPAITDANGNLRPFNEIAKQGDVGMKALEKWFISNGMGAGENVSNGELSRSTADKFDGRKNFGYERAIFYKGKLTTD</sequence>
<protein>
    <submittedName>
        <fullName evidence="1">Uncharacterized protein</fullName>
    </submittedName>
</protein>
<name>A0A7W9ILA7_9ACTN</name>
<reference evidence="1 2" key="1">
    <citation type="submission" date="2020-08" db="EMBL/GenBank/DDBJ databases">
        <title>Sequencing the genomes of 1000 actinobacteria strains.</title>
        <authorList>
            <person name="Klenk H.-P."/>
        </authorList>
    </citation>
    <scope>NUCLEOTIDE SEQUENCE [LARGE SCALE GENOMIC DNA]</scope>
    <source>
        <strain evidence="1 2">DSM 46887</strain>
    </source>
</reference>
<organism evidence="1 2">
    <name type="scientific">Streptosporangium becharense</name>
    <dbReference type="NCBI Taxonomy" id="1816182"/>
    <lineage>
        <taxon>Bacteria</taxon>
        <taxon>Bacillati</taxon>
        <taxon>Actinomycetota</taxon>
        <taxon>Actinomycetes</taxon>
        <taxon>Streptosporangiales</taxon>
        <taxon>Streptosporangiaceae</taxon>
        <taxon>Streptosporangium</taxon>
    </lineage>
</organism>
<dbReference type="EMBL" id="JACHMP010000001">
    <property type="protein sequence ID" value="MBB5822691.1"/>
    <property type="molecule type" value="Genomic_DNA"/>
</dbReference>
<gene>
    <name evidence="1" type="ORF">F4562_005753</name>
</gene>
<dbReference type="RefSeq" id="WP_184541374.1">
    <property type="nucleotide sequence ID" value="NZ_JACHMP010000001.1"/>
</dbReference>
<accession>A0A7W9ILA7</accession>
<evidence type="ECO:0000313" key="2">
    <source>
        <dbReference type="Proteomes" id="UP000540685"/>
    </source>
</evidence>
<dbReference type="Proteomes" id="UP000540685">
    <property type="component" value="Unassembled WGS sequence"/>
</dbReference>
<comment type="caution">
    <text evidence="1">The sequence shown here is derived from an EMBL/GenBank/DDBJ whole genome shotgun (WGS) entry which is preliminary data.</text>
</comment>
<evidence type="ECO:0000313" key="1">
    <source>
        <dbReference type="EMBL" id="MBB5822691.1"/>
    </source>
</evidence>
<keyword evidence="2" id="KW-1185">Reference proteome</keyword>
<dbReference type="AlphaFoldDB" id="A0A7W9ILA7"/>
<proteinExistence type="predicted"/>